<protein>
    <submittedName>
        <fullName evidence="2">Uncharacterized protein</fullName>
    </submittedName>
</protein>
<dbReference type="AlphaFoldDB" id="A0A1D9Q2V0"/>
<proteinExistence type="predicted"/>
<feature type="compositionally biased region" description="Acidic residues" evidence="1">
    <location>
        <begin position="142"/>
        <end position="153"/>
    </location>
</feature>
<dbReference type="OrthoDB" id="5376498at2759"/>
<dbReference type="EMBL" id="CP017818">
    <property type="protein sequence ID" value="APA09290.1"/>
    <property type="molecule type" value="Genomic_DNA"/>
</dbReference>
<dbReference type="OMA" id="FEVEWPQ"/>
<feature type="region of interest" description="Disordered" evidence="1">
    <location>
        <begin position="133"/>
        <end position="171"/>
    </location>
</feature>
<feature type="region of interest" description="Disordered" evidence="1">
    <location>
        <begin position="57"/>
        <end position="76"/>
    </location>
</feature>
<dbReference type="VEuPathDB" id="FungiDB:sscle_05g040600"/>
<dbReference type="RefSeq" id="XP_001587044.1">
    <property type="nucleotide sequence ID" value="XM_001586994.1"/>
</dbReference>
<sequence length="171" mass="18629">MPPKRNSSTSTLQNPSDLTLLFKHTTHTILLLVPTTQPFTQILTSLLFVLQERYPDGLNPPSTSTTTTQTNRKTPLPSSIQDIALGIPLDLYEPKKGWSELQLGLGDTPESLGLKEGGLVAFRFLAGDSEGDFEVQWPSYEEYGEGEDGDEDAGERMVGGGGSGEEEEDEL</sequence>
<gene>
    <name evidence="2" type="ORF">sscle_05g040600</name>
</gene>
<reference evidence="3" key="1">
    <citation type="journal article" date="2017" name="Genome Biol. Evol.">
        <title>The complete genome sequence of the phytopathogenic fungus Sclerotinia sclerotiorum reveals insights into the genome architecture of broad host range pathogens.</title>
        <authorList>
            <person name="Derbyshire M."/>
            <person name="Denton-Giles M."/>
            <person name="Hegedus D."/>
            <person name="Seifbarghy S."/>
            <person name="Rollins J."/>
            <person name="van Kan J."/>
            <person name="Seidl M.F."/>
            <person name="Faino L."/>
            <person name="Mbengue M."/>
            <person name="Navaud O."/>
            <person name="Raffaele S."/>
            <person name="Hammond-Kosack K."/>
            <person name="Heard S."/>
            <person name="Oliver R."/>
        </authorList>
    </citation>
    <scope>NUCLEOTIDE SEQUENCE [LARGE SCALE GENOMIC DNA]</scope>
    <source>
        <strain evidence="3">ATCC 18683 / 1980 / Ss-1</strain>
    </source>
</reference>
<evidence type="ECO:0000256" key="1">
    <source>
        <dbReference type="SAM" id="MobiDB-lite"/>
    </source>
</evidence>
<organism evidence="2 3">
    <name type="scientific">Sclerotinia sclerotiorum (strain ATCC 18683 / 1980 / Ss-1)</name>
    <name type="common">White mold</name>
    <name type="synonym">Whetzelinia sclerotiorum</name>
    <dbReference type="NCBI Taxonomy" id="665079"/>
    <lineage>
        <taxon>Eukaryota</taxon>
        <taxon>Fungi</taxon>
        <taxon>Dikarya</taxon>
        <taxon>Ascomycota</taxon>
        <taxon>Pezizomycotina</taxon>
        <taxon>Leotiomycetes</taxon>
        <taxon>Helotiales</taxon>
        <taxon>Sclerotiniaceae</taxon>
        <taxon>Sclerotinia</taxon>
    </lineage>
</organism>
<dbReference type="Proteomes" id="UP000177798">
    <property type="component" value="Chromosome 5"/>
</dbReference>
<evidence type="ECO:0000313" key="2">
    <source>
        <dbReference type="EMBL" id="APA09290.1"/>
    </source>
</evidence>
<evidence type="ECO:0000313" key="3">
    <source>
        <dbReference type="Proteomes" id="UP000177798"/>
    </source>
</evidence>
<dbReference type="KEGG" id="ssl:SS1G_12073"/>
<accession>A0A1D9Q2V0</accession>
<name>A0A1D9Q2V0_SCLS1</name>